<feature type="transmembrane region" description="Helical" evidence="6">
    <location>
        <begin position="156"/>
        <end position="182"/>
    </location>
</feature>
<dbReference type="InterPro" id="IPR000412">
    <property type="entry name" value="ABC_2_transport"/>
</dbReference>
<dbReference type="InterPro" id="IPR051784">
    <property type="entry name" value="Nod_factor_ABC_transporter"/>
</dbReference>
<feature type="domain" description="ABC transmembrane type-2" evidence="7">
    <location>
        <begin position="45"/>
        <end position="270"/>
    </location>
</feature>
<dbReference type="GO" id="GO:0043190">
    <property type="term" value="C:ATP-binding cassette (ABC) transporter complex"/>
    <property type="evidence" value="ECO:0007669"/>
    <property type="project" value="InterPro"/>
</dbReference>
<feature type="transmembrane region" description="Helical" evidence="6">
    <location>
        <begin position="45"/>
        <end position="67"/>
    </location>
</feature>
<feature type="transmembrane region" description="Helical" evidence="6">
    <location>
        <begin position="131"/>
        <end position="150"/>
    </location>
</feature>
<evidence type="ECO:0000256" key="2">
    <source>
        <dbReference type="ARBA" id="ARBA00022692"/>
    </source>
</evidence>
<dbReference type="RefSeq" id="WP_100414619.1">
    <property type="nucleotide sequence ID" value="NZ_PGEZ01000001.1"/>
</dbReference>
<dbReference type="PANTHER" id="PTHR43229:SF3">
    <property type="entry name" value="ABC-TYPE MULTIDRUG TRANSPORT SYSTEM, PERMEASE COMPONENT"/>
    <property type="match status" value="1"/>
</dbReference>
<keyword evidence="5" id="KW-0046">Antibiotic resistance</keyword>
<dbReference type="PIRSF" id="PIRSF006648">
    <property type="entry name" value="DrrB"/>
    <property type="match status" value="1"/>
</dbReference>
<evidence type="ECO:0000313" key="8">
    <source>
        <dbReference type="EMBL" id="PJJ57280.1"/>
    </source>
</evidence>
<dbReference type="InterPro" id="IPR013525">
    <property type="entry name" value="ABC2_TM"/>
</dbReference>
<organism evidence="8 9">
    <name type="scientific">Mumia flava</name>
    <dbReference type="NCBI Taxonomy" id="1348852"/>
    <lineage>
        <taxon>Bacteria</taxon>
        <taxon>Bacillati</taxon>
        <taxon>Actinomycetota</taxon>
        <taxon>Actinomycetes</taxon>
        <taxon>Propionibacteriales</taxon>
        <taxon>Nocardioidaceae</taxon>
        <taxon>Mumia</taxon>
    </lineage>
</organism>
<accession>A0A2M9BH46</accession>
<keyword evidence="2 6" id="KW-0812">Transmembrane</keyword>
<dbReference type="PANTHER" id="PTHR43229">
    <property type="entry name" value="NODULATION PROTEIN J"/>
    <property type="match status" value="1"/>
</dbReference>
<keyword evidence="9" id="KW-1185">Reference proteome</keyword>
<dbReference type="PROSITE" id="PS51012">
    <property type="entry name" value="ABC_TM2"/>
    <property type="match status" value="1"/>
</dbReference>
<name>A0A2M9BH46_9ACTN</name>
<gene>
    <name evidence="8" type="ORF">CLV56_1507</name>
</gene>
<protein>
    <recommendedName>
        <fullName evidence="6">Transport permease protein</fullName>
    </recommendedName>
</protein>
<evidence type="ECO:0000259" key="7">
    <source>
        <dbReference type="PROSITE" id="PS51012"/>
    </source>
</evidence>
<keyword evidence="4 6" id="KW-0472">Membrane</keyword>
<dbReference type="Proteomes" id="UP000230842">
    <property type="component" value="Unassembled WGS sequence"/>
</dbReference>
<comment type="subcellular location">
    <subcellularLocation>
        <location evidence="6">Cell membrane</location>
        <topology evidence="6">Multi-pass membrane protein</topology>
    </subcellularLocation>
    <subcellularLocation>
        <location evidence="1">Membrane</location>
        <topology evidence="1">Multi-pass membrane protein</topology>
    </subcellularLocation>
</comment>
<evidence type="ECO:0000256" key="3">
    <source>
        <dbReference type="ARBA" id="ARBA00022989"/>
    </source>
</evidence>
<evidence type="ECO:0000256" key="1">
    <source>
        <dbReference type="ARBA" id="ARBA00004141"/>
    </source>
</evidence>
<dbReference type="AlphaFoldDB" id="A0A2M9BH46"/>
<dbReference type="GO" id="GO:0140359">
    <property type="term" value="F:ABC-type transporter activity"/>
    <property type="evidence" value="ECO:0007669"/>
    <property type="project" value="InterPro"/>
</dbReference>
<dbReference type="OrthoDB" id="9255971at2"/>
<keyword evidence="3 6" id="KW-1133">Transmembrane helix</keyword>
<proteinExistence type="inferred from homology"/>
<reference evidence="8 9" key="1">
    <citation type="submission" date="2017-11" db="EMBL/GenBank/DDBJ databases">
        <title>Genomic Encyclopedia of Archaeal and Bacterial Type Strains, Phase II (KMG-II): From Individual Species to Whole Genera.</title>
        <authorList>
            <person name="Goeker M."/>
        </authorList>
    </citation>
    <scope>NUCLEOTIDE SEQUENCE [LARGE SCALE GENOMIC DNA]</scope>
    <source>
        <strain evidence="8 9">DSM 27763</strain>
    </source>
</reference>
<evidence type="ECO:0000256" key="5">
    <source>
        <dbReference type="ARBA" id="ARBA00023251"/>
    </source>
</evidence>
<feature type="transmembrane region" description="Helical" evidence="6">
    <location>
        <begin position="245"/>
        <end position="263"/>
    </location>
</feature>
<feature type="transmembrane region" description="Helical" evidence="6">
    <location>
        <begin position="194"/>
        <end position="217"/>
    </location>
</feature>
<evidence type="ECO:0000256" key="6">
    <source>
        <dbReference type="RuleBase" id="RU361157"/>
    </source>
</evidence>
<dbReference type="InterPro" id="IPR047817">
    <property type="entry name" value="ABC2_TM_bact-type"/>
</dbReference>
<dbReference type="GO" id="GO:0046677">
    <property type="term" value="P:response to antibiotic"/>
    <property type="evidence" value="ECO:0007669"/>
    <property type="project" value="UniProtKB-KW"/>
</dbReference>
<comment type="similarity">
    <text evidence="6">Belongs to the ABC-2 integral membrane protein family.</text>
</comment>
<feature type="transmembrane region" description="Helical" evidence="6">
    <location>
        <begin position="79"/>
        <end position="102"/>
    </location>
</feature>
<evidence type="ECO:0000313" key="9">
    <source>
        <dbReference type="Proteomes" id="UP000230842"/>
    </source>
</evidence>
<dbReference type="EMBL" id="PGEZ01000001">
    <property type="protein sequence ID" value="PJJ57280.1"/>
    <property type="molecule type" value="Genomic_DNA"/>
</dbReference>
<comment type="caution">
    <text evidence="8">The sequence shown here is derived from an EMBL/GenBank/DDBJ whole genome shotgun (WGS) entry which is preliminary data.</text>
</comment>
<keyword evidence="6" id="KW-0813">Transport</keyword>
<dbReference type="Pfam" id="PF01061">
    <property type="entry name" value="ABC2_membrane"/>
    <property type="match status" value="1"/>
</dbReference>
<sequence>MTALDTHTDAPLRTTAPAPTRATSTLLDVALVFGRELRPVVRDPFSVVFGLIQPLFFLGLFTPLLVASSGQSAAATLQWFVPGVIVMLALFGTSTTGANLQFEMQTGSHERTLVSPLSRSSLMIGRALKEIVPAIVQAVVIVAVAIPFGFRPDPAGLVVGLVILAGFCVGLGALSYALALAVKENQWAFWGVQQTLLFPLMLLAGILLPLTGAPGWLEVASRLNPLTYVVDAERALLDGTFGADATQGAVAAVLMAAVGLFVGSRAMRASA</sequence>
<evidence type="ECO:0000256" key="4">
    <source>
        <dbReference type="ARBA" id="ARBA00023136"/>
    </source>
</evidence>
<keyword evidence="6" id="KW-1003">Cell membrane</keyword>